<organism evidence="1 2">
    <name type="scientific">Corynebacterium freneyi DNF00450</name>
    <dbReference type="NCBI Taxonomy" id="1287475"/>
    <lineage>
        <taxon>Bacteria</taxon>
        <taxon>Bacillati</taxon>
        <taxon>Actinomycetota</taxon>
        <taxon>Actinomycetes</taxon>
        <taxon>Mycobacteriales</taxon>
        <taxon>Corynebacteriaceae</taxon>
        <taxon>Corynebacterium</taxon>
    </lineage>
</organism>
<dbReference type="EMBL" id="JRNE01000040">
    <property type="protein sequence ID" value="KGF17344.1"/>
    <property type="molecule type" value="Genomic_DNA"/>
</dbReference>
<name>A0A096A928_9CORY</name>
<dbReference type="AlphaFoldDB" id="A0A096A928"/>
<reference evidence="1 2" key="1">
    <citation type="submission" date="2014-07" db="EMBL/GenBank/DDBJ databases">
        <authorList>
            <person name="McCorrison J."/>
            <person name="Sanka R."/>
            <person name="Torralba M."/>
            <person name="Gillis M."/>
            <person name="Haft D.H."/>
            <person name="Methe B."/>
            <person name="Sutton G."/>
            <person name="Nelson K.E."/>
        </authorList>
    </citation>
    <scope>NUCLEOTIDE SEQUENCE [LARGE SCALE GENOMIC DNA]</scope>
    <source>
        <strain evidence="1 2">DNF00450</strain>
    </source>
</reference>
<evidence type="ECO:0000313" key="1">
    <source>
        <dbReference type="EMBL" id="KGF17344.1"/>
    </source>
</evidence>
<protein>
    <submittedName>
        <fullName evidence="1">Uncharacterized protein</fullName>
    </submittedName>
</protein>
<gene>
    <name evidence="1" type="ORF">HMPREF1650_04020</name>
</gene>
<proteinExistence type="predicted"/>
<comment type="caution">
    <text evidence="1">The sequence shown here is derived from an EMBL/GenBank/DDBJ whole genome shotgun (WGS) entry which is preliminary data.</text>
</comment>
<dbReference type="Proteomes" id="UP000029548">
    <property type="component" value="Unassembled WGS sequence"/>
</dbReference>
<evidence type="ECO:0000313" key="2">
    <source>
        <dbReference type="Proteomes" id="UP000029548"/>
    </source>
</evidence>
<sequence length="109" mass="10823">MIAGGDDMRMSGDEVARVAADVSGRAVDGDGRWAAVPGFAPIAAGAAFVDRGVRLEVAVEAMRGRGRRAHGALGEYAPAVAGQFGALADVDGAVRDGLGRIGVTGGDSA</sequence>
<accession>A0A096A928</accession>